<proteinExistence type="predicted"/>
<dbReference type="AlphaFoldDB" id="A0A8C9S4V3"/>
<accession>A0A8C9S4V3</accession>
<evidence type="ECO:0000313" key="1">
    <source>
        <dbReference type="Ensembl" id="ENSSFOP00015026172.2"/>
    </source>
</evidence>
<evidence type="ECO:0000313" key="2">
    <source>
        <dbReference type="Proteomes" id="UP000694397"/>
    </source>
</evidence>
<name>A0A8C9S4V3_SCLFO</name>
<dbReference type="Ensembl" id="ENSSFOT00015023150.2">
    <property type="protein sequence ID" value="ENSSFOP00015022900.2"/>
    <property type="gene ID" value="ENSSFOG00015014720.2"/>
</dbReference>
<dbReference type="Proteomes" id="UP000694397">
    <property type="component" value="Chromosome 9"/>
</dbReference>
<dbReference type="Ensembl" id="ENSSFOT00015026466.2">
    <property type="protein sequence ID" value="ENSSFOP00015026172.2"/>
    <property type="gene ID" value="ENSSFOG00015016838.2"/>
</dbReference>
<protein>
    <submittedName>
        <fullName evidence="1">Uncharacterized protein</fullName>
    </submittedName>
</protein>
<sequence length="215" mass="23404">YLIPFTKRSLHPVTPVTPGAPDDVRLTTSALLILAHCVTEVSDTYADSAMLDQLHHAVSSHGALLGSRDQSLHQIEGTFQEIVQAFRSSGITQSAGPPTSPAPIKYDGVSDNYQGFLMQMKPRLWKSRVPSTYEAFKKCFEAVFDHPLPAHSRLLNRCGSAKADCTPTRDSAASATACASTAESPAISTRHAQYARHLLKLTQTPRLINHNQPCP</sequence>
<reference evidence="1" key="2">
    <citation type="submission" date="2025-05" db="UniProtKB">
        <authorList>
            <consortium name="Ensembl"/>
        </authorList>
    </citation>
    <scope>IDENTIFICATION</scope>
</reference>
<organism evidence="1 2">
    <name type="scientific">Scleropages formosus</name>
    <name type="common">Asian bonytongue</name>
    <name type="synonym">Osteoglossum formosum</name>
    <dbReference type="NCBI Taxonomy" id="113540"/>
    <lineage>
        <taxon>Eukaryota</taxon>
        <taxon>Metazoa</taxon>
        <taxon>Chordata</taxon>
        <taxon>Craniata</taxon>
        <taxon>Vertebrata</taxon>
        <taxon>Euteleostomi</taxon>
        <taxon>Actinopterygii</taxon>
        <taxon>Neopterygii</taxon>
        <taxon>Teleostei</taxon>
        <taxon>Osteoglossocephala</taxon>
        <taxon>Osteoglossomorpha</taxon>
        <taxon>Osteoglossiformes</taxon>
        <taxon>Osteoglossidae</taxon>
        <taxon>Scleropages</taxon>
    </lineage>
</organism>
<keyword evidence="2" id="KW-1185">Reference proteome</keyword>
<dbReference type="GeneTree" id="ENSGT00940000178443"/>
<reference evidence="1 2" key="1">
    <citation type="submission" date="2019-04" db="EMBL/GenBank/DDBJ databases">
        <authorList>
            <consortium name="Wellcome Sanger Institute Data Sharing"/>
        </authorList>
    </citation>
    <scope>NUCLEOTIDE SEQUENCE [LARGE SCALE GENOMIC DNA]</scope>
</reference>